<sequence length="70" mass="7990">MFAFLQYVMSCQTKRSNNNCLYSCRVLKLTILNIGTTRTALNPCEAERLPFVIKRKHGAAQGHELLLSFE</sequence>
<evidence type="ECO:0000313" key="1">
    <source>
        <dbReference type="EMBL" id="BAL78818.1"/>
    </source>
</evidence>
<evidence type="ECO:0000313" key="2">
    <source>
        <dbReference type="Proteomes" id="UP000007886"/>
    </source>
</evidence>
<protein>
    <submittedName>
        <fullName evidence="1">Uncharacterized protein</fullName>
    </submittedName>
</protein>
<reference evidence="1 2" key="1">
    <citation type="journal article" date="2012" name="Microbes Environ.">
        <title>Complete genome sequence of Bradyrhizobium sp. S23321: insights into symbiosis evolution in soil oligotrophs.</title>
        <authorList>
            <person name="Okubo T."/>
            <person name="Tsukui T."/>
            <person name="Maita H."/>
            <person name="Okamoto S."/>
            <person name="Oshima K."/>
            <person name="Fujisawa T."/>
            <person name="Saito A."/>
            <person name="Futamata H."/>
            <person name="Hattori R."/>
            <person name="Shimomura Y."/>
            <person name="Haruta S."/>
            <person name="Morimoto S."/>
            <person name="Wang Y."/>
            <person name="Sakai Y."/>
            <person name="Hattori M."/>
            <person name="Aizawa S."/>
            <person name="Nagashima K.V.P."/>
            <person name="Masuda S."/>
            <person name="Hattori T."/>
            <person name="Yamashita A."/>
            <person name="Bao Z."/>
            <person name="Hayatsu M."/>
            <person name="Kajiya-Kanegae H."/>
            <person name="Yoshinaga I."/>
            <person name="Sakamoto K."/>
            <person name="Toyota K."/>
            <person name="Nakao M."/>
            <person name="Kohara M."/>
            <person name="Anda M."/>
            <person name="Niwa R."/>
            <person name="Jung-Hwan P."/>
            <person name="Sameshima-Saito R."/>
            <person name="Tokuda S."/>
            <person name="Yamamoto S."/>
            <person name="Yamamoto S."/>
            <person name="Yokoyama T."/>
            <person name="Akutsu T."/>
            <person name="Nakamura Y."/>
            <person name="Nakahira-Yanaka Y."/>
            <person name="Takada Hoshino Y."/>
            <person name="Hirakawa H."/>
            <person name="Mitsui H."/>
            <person name="Terasawa K."/>
            <person name="Itakura M."/>
            <person name="Sato S."/>
            <person name="Ikeda-Ohtsubo W."/>
            <person name="Sakakura N."/>
            <person name="Kaminuma E."/>
            <person name="Minamisawa K."/>
        </authorList>
    </citation>
    <scope>NUCLEOTIDE SEQUENCE [LARGE SCALE GENOMIC DNA]</scope>
    <source>
        <strain evidence="1 2">S23321</strain>
    </source>
</reference>
<dbReference type="KEGG" id="brs:S23_56260"/>
<dbReference type="EMBL" id="AP012279">
    <property type="protein sequence ID" value="BAL78818.1"/>
    <property type="molecule type" value="Genomic_DNA"/>
</dbReference>
<organism evidence="1 2">
    <name type="scientific">Bradyrhizobium cosmicum</name>
    <dbReference type="NCBI Taxonomy" id="1404864"/>
    <lineage>
        <taxon>Bacteria</taxon>
        <taxon>Pseudomonadati</taxon>
        <taxon>Pseudomonadota</taxon>
        <taxon>Alphaproteobacteria</taxon>
        <taxon>Hyphomicrobiales</taxon>
        <taxon>Nitrobacteraceae</taxon>
        <taxon>Bradyrhizobium</taxon>
    </lineage>
</organism>
<dbReference type="Proteomes" id="UP000007886">
    <property type="component" value="Chromosome"/>
</dbReference>
<gene>
    <name evidence="1" type="ORF">S23_56260</name>
</gene>
<proteinExistence type="predicted"/>
<name>A0AAI8QEK4_9BRAD</name>
<dbReference type="AlphaFoldDB" id="A0AAI8QEK4"/>
<accession>A0AAI8QEK4</accession>
<keyword evidence="2" id="KW-1185">Reference proteome</keyword>